<feature type="domain" description="Glycine-zipper-containing OmpA-like membrane" evidence="2">
    <location>
        <begin position="71"/>
        <end position="113"/>
    </location>
</feature>
<name>A0A9W6G0H2_9BACT</name>
<dbReference type="InterPro" id="IPR025693">
    <property type="entry name" value="Gly-zipper_OmpA-like_dom"/>
</dbReference>
<dbReference type="RefSeq" id="WP_214187658.1">
    <property type="nucleotide sequence ID" value="NZ_BSDS01000001.1"/>
</dbReference>
<dbReference type="Proteomes" id="UP001144352">
    <property type="component" value="Unassembled WGS sequence"/>
</dbReference>
<feature type="region of interest" description="Disordered" evidence="1">
    <location>
        <begin position="155"/>
        <end position="174"/>
    </location>
</feature>
<evidence type="ECO:0000256" key="1">
    <source>
        <dbReference type="SAM" id="MobiDB-lite"/>
    </source>
</evidence>
<dbReference type="AlphaFoldDB" id="A0A9W6G0H2"/>
<accession>A0A9W6G0H2</accession>
<evidence type="ECO:0000259" key="2">
    <source>
        <dbReference type="Pfam" id="PF13436"/>
    </source>
</evidence>
<evidence type="ECO:0000313" key="3">
    <source>
        <dbReference type="EMBL" id="GLI38271.1"/>
    </source>
</evidence>
<protein>
    <recommendedName>
        <fullName evidence="2">Glycine-zipper-containing OmpA-like membrane domain-containing protein</fullName>
    </recommendedName>
</protein>
<keyword evidence="4" id="KW-1185">Reference proteome</keyword>
<comment type="caution">
    <text evidence="3">The sequence shown here is derived from an EMBL/GenBank/DDBJ whole genome shotgun (WGS) entry which is preliminary data.</text>
</comment>
<sequence length="174" mass="17740">MVVNRLQRYATVAALMVLGGCATVPSGPSVLVLPAPGKPFEQFQVEDATCRQWAGQQIGLSAQDTVNQNTAQSAVVGTALGAGAGALLGAAAGNPGAGAAIGAGSGLLVGTASGSGAGEAYGWEAQQKYDYAYVQCMYAKGNQVPGRVHRYRLKRVAPSPSSPDRYSVPPDYVP</sequence>
<dbReference type="PROSITE" id="PS51257">
    <property type="entry name" value="PROKAR_LIPOPROTEIN"/>
    <property type="match status" value="1"/>
</dbReference>
<dbReference type="Pfam" id="PF13436">
    <property type="entry name" value="Gly-zipper_OmpA"/>
    <property type="match status" value="1"/>
</dbReference>
<reference evidence="3" key="1">
    <citation type="submission" date="2022-12" db="EMBL/GenBank/DDBJ databases">
        <title>Reference genome sequencing for broad-spectrum identification of bacterial and archaeal isolates by mass spectrometry.</title>
        <authorList>
            <person name="Sekiguchi Y."/>
            <person name="Tourlousse D.M."/>
        </authorList>
    </citation>
    <scope>NUCLEOTIDE SEQUENCE</scope>
    <source>
        <strain evidence="3">H2</strain>
    </source>
</reference>
<gene>
    <name evidence="3" type="ORF">GHYDROH2_17720</name>
</gene>
<organism evidence="3 4">
    <name type="scientific">Geobacter hydrogenophilus</name>
    <dbReference type="NCBI Taxonomy" id="40983"/>
    <lineage>
        <taxon>Bacteria</taxon>
        <taxon>Pseudomonadati</taxon>
        <taxon>Thermodesulfobacteriota</taxon>
        <taxon>Desulfuromonadia</taxon>
        <taxon>Geobacterales</taxon>
        <taxon>Geobacteraceae</taxon>
        <taxon>Geobacter</taxon>
    </lineage>
</organism>
<dbReference type="EMBL" id="BSDS01000001">
    <property type="protein sequence ID" value="GLI38271.1"/>
    <property type="molecule type" value="Genomic_DNA"/>
</dbReference>
<proteinExistence type="predicted"/>
<evidence type="ECO:0000313" key="4">
    <source>
        <dbReference type="Proteomes" id="UP001144352"/>
    </source>
</evidence>